<keyword evidence="1" id="KW-0812">Transmembrane</keyword>
<keyword evidence="3" id="KW-1185">Reference proteome</keyword>
<dbReference type="Proteomes" id="UP001367508">
    <property type="component" value="Unassembled WGS sequence"/>
</dbReference>
<dbReference type="EMBL" id="JAYMYQ010000009">
    <property type="protein sequence ID" value="KAK7313959.1"/>
    <property type="molecule type" value="Genomic_DNA"/>
</dbReference>
<feature type="transmembrane region" description="Helical" evidence="1">
    <location>
        <begin position="12"/>
        <end position="34"/>
    </location>
</feature>
<name>A0AAN9KDY3_CANGL</name>
<keyword evidence="1" id="KW-0472">Membrane</keyword>
<comment type="caution">
    <text evidence="2">The sequence shown here is derived from an EMBL/GenBank/DDBJ whole genome shotgun (WGS) entry which is preliminary data.</text>
</comment>
<sequence>MKSSLSGEEIGLNYLQVCFSIVIILPKHIAYVLAIRLSPVNHLLVKEKEKSIRLGTCVGLSKATLTNTSPLMIRSILFVPERTEVDKKTVVISNHALKLESLH</sequence>
<gene>
    <name evidence="2" type="ORF">VNO77_39166</name>
</gene>
<protein>
    <submittedName>
        <fullName evidence="2">Uncharacterized protein</fullName>
    </submittedName>
</protein>
<accession>A0AAN9KDY3</accession>
<evidence type="ECO:0000313" key="2">
    <source>
        <dbReference type="EMBL" id="KAK7313959.1"/>
    </source>
</evidence>
<reference evidence="2 3" key="1">
    <citation type="submission" date="2024-01" db="EMBL/GenBank/DDBJ databases">
        <title>The genomes of 5 underutilized Papilionoideae crops provide insights into root nodulation and disease resistanc.</title>
        <authorList>
            <person name="Jiang F."/>
        </authorList>
    </citation>
    <scope>NUCLEOTIDE SEQUENCE [LARGE SCALE GENOMIC DNA]</scope>
    <source>
        <strain evidence="2">LVBAO_FW01</strain>
        <tissue evidence="2">Leaves</tissue>
    </source>
</reference>
<dbReference type="AlphaFoldDB" id="A0AAN9KDY3"/>
<evidence type="ECO:0000256" key="1">
    <source>
        <dbReference type="SAM" id="Phobius"/>
    </source>
</evidence>
<proteinExistence type="predicted"/>
<organism evidence="2 3">
    <name type="scientific">Canavalia gladiata</name>
    <name type="common">Sword bean</name>
    <name type="synonym">Dolichos gladiatus</name>
    <dbReference type="NCBI Taxonomy" id="3824"/>
    <lineage>
        <taxon>Eukaryota</taxon>
        <taxon>Viridiplantae</taxon>
        <taxon>Streptophyta</taxon>
        <taxon>Embryophyta</taxon>
        <taxon>Tracheophyta</taxon>
        <taxon>Spermatophyta</taxon>
        <taxon>Magnoliopsida</taxon>
        <taxon>eudicotyledons</taxon>
        <taxon>Gunneridae</taxon>
        <taxon>Pentapetalae</taxon>
        <taxon>rosids</taxon>
        <taxon>fabids</taxon>
        <taxon>Fabales</taxon>
        <taxon>Fabaceae</taxon>
        <taxon>Papilionoideae</taxon>
        <taxon>50 kb inversion clade</taxon>
        <taxon>NPAAA clade</taxon>
        <taxon>indigoferoid/millettioid clade</taxon>
        <taxon>Phaseoleae</taxon>
        <taxon>Canavalia</taxon>
    </lineage>
</organism>
<keyword evidence="1" id="KW-1133">Transmembrane helix</keyword>
<evidence type="ECO:0000313" key="3">
    <source>
        <dbReference type="Proteomes" id="UP001367508"/>
    </source>
</evidence>